<accession>A0A6J0C7C4</accession>
<evidence type="ECO:0000256" key="5">
    <source>
        <dbReference type="ARBA" id="ARBA00023180"/>
    </source>
</evidence>
<evidence type="ECO:0000256" key="2">
    <source>
        <dbReference type="ARBA" id="ARBA00022729"/>
    </source>
</evidence>
<evidence type="ECO:0000259" key="7">
    <source>
        <dbReference type="PROSITE" id="PS50940"/>
    </source>
</evidence>
<evidence type="ECO:0000313" key="9">
    <source>
        <dbReference type="RefSeq" id="XP_015522290.1"/>
    </source>
</evidence>
<dbReference type="OrthoDB" id="439917at2759"/>
<keyword evidence="2 6" id="KW-0732">Signal</keyword>
<dbReference type="AlphaFoldDB" id="A0A6J0C7C4"/>
<evidence type="ECO:0000256" key="6">
    <source>
        <dbReference type="SAM" id="SignalP"/>
    </source>
</evidence>
<dbReference type="GO" id="GO:0008061">
    <property type="term" value="F:chitin binding"/>
    <property type="evidence" value="ECO:0007669"/>
    <property type="project" value="UniProtKB-KW"/>
</dbReference>
<dbReference type="GO" id="GO:0005576">
    <property type="term" value="C:extracellular region"/>
    <property type="evidence" value="ECO:0007669"/>
    <property type="project" value="InterPro"/>
</dbReference>
<feature type="domain" description="Chitin-binding type-2" evidence="7">
    <location>
        <begin position="87"/>
        <end position="147"/>
    </location>
</feature>
<keyword evidence="3" id="KW-0677">Repeat</keyword>
<dbReference type="InterPro" id="IPR036508">
    <property type="entry name" value="Chitin-bd_dom_sf"/>
</dbReference>
<organism evidence="9">
    <name type="scientific">Neodiprion lecontei</name>
    <name type="common">Redheaded pine sawfly</name>
    <dbReference type="NCBI Taxonomy" id="441921"/>
    <lineage>
        <taxon>Eukaryota</taxon>
        <taxon>Metazoa</taxon>
        <taxon>Ecdysozoa</taxon>
        <taxon>Arthropoda</taxon>
        <taxon>Hexapoda</taxon>
        <taxon>Insecta</taxon>
        <taxon>Pterygota</taxon>
        <taxon>Neoptera</taxon>
        <taxon>Endopterygota</taxon>
        <taxon>Hymenoptera</taxon>
        <taxon>Tenthredinoidea</taxon>
        <taxon>Diprionidae</taxon>
        <taxon>Diprioninae</taxon>
        <taxon>Neodiprion</taxon>
    </lineage>
</organism>
<dbReference type="PANTHER" id="PTHR23301:SF110">
    <property type="entry name" value="LD43683P-RELATED"/>
    <property type="match status" value="1"/>
</dbReference>
<feature type="domain" description="Chitin-binding type-2" evidence="7">
    <location>
        <begin position="19"/>
        <end position="77"/>
    </location>
</feature>
<dbReference type="SUPFAM" id="SSF57625">
    <property type="entry name" value="Invertebrate chitin-binding proteins"/>
    <property type="match status" value="3"/>
</dbReference>
<protein>
    <submittedName>
        <fullName evidence="9">Protein obstructor-E</fullName>
    </submittedName>
</protein>
<feature type="chain" id="PRO_5027073510" evidence="6">
    <location>
        <begin position="19"/>
        <end position="232"/>
    </location>
</feature>
<dbReference type="Gene3D" id="2.170.140.10">
    <property type="entry name" value="Chitin binding domain"/>
    <property type="match status" value="3"/>
</dbReference>
<evidence type="ECO:0000256" key="1">
    <source>
        <dbReference type="ARBA" id="ARBA00022669"/>
    </source>
</evidence>
<dbReference type="InterPro" id="IPR002557">
    <property type="entry name" value="Chitin-bd_dom"/>
</dbReference>
<keyword evidence="5" id="KW-0325">Glycoprotein</keyword>
<dbReference type="KEGG" id="nlo:107226108"/>
<dbReference type="SMART" id="SM00494">
    <property type="entry name" value="ChtBD2"/>
    <property type="match status" value="3"/>
</dbReference>
<feature type="domain" description="Chitin-binding type-2" evidence="7">
    <location>
        <begin position="155"/>
        <end position="223"/>
    </location>
</feature>
<dbReference type="Proteomes" id="UP000829291">
    <property type="component" value="Chromosome 3"/>
</dbReference>
<evidence type="ECO:0000256" key="4">
    <source>
        <dbReference type="ARBA" id="ARBA00023157"/>
    </source>
</evidence>
<dbReference type="GeneID" id="107226108"/>
<sequence>MTRVCLVVVLAIAAVASGAFKCPKDNGEFEDPVQCDMYYKCIDGVATQMLCPDGLVFDPFNRKINKCDHIFNVECGDRLELQPPQPSKNCPRRNGFFAHPDPSVCDVFYNCIDGESIKIPCTTGLHFDEYTGTCVWPDSAGRQGCGKVGNKLADGFECPKEVQHDNRDMPVDHPKYAHPEDCQKFYICLSGVTPREQGCSEGTVYNDVLQKCDDPKNVPGCEDWYKEDAAKP</sequence>
<keyword evidence="8" id="KW-1185">Reference proteome</keyword>
<dbReference type="FunCoup" id="A0A6J0C7C4">
    <property type="interactions" value="20"/>
</dbReference>
<evidence type="ECO:0000313" key="8">
    <source>
        <dbReference type="Proteomes" id="UP000829291"/>
    </source>
</evidence>
<feature type="signal peptide" evidence="6">
    <location>
        <begin position="1"/>
        <end position="18"/>
    </location>
</feature>
<dbReference type="InParanoid" id="A0A6J0C7C4"/>
<name>A0A6J0C7C4_NEOLC</name>
<dbReference type="Pfam" id="PF01607">
    <property type="entry name" value="CBM_14"/>
    <property type="match status" value="3"/>
</dbReference>
<gene>
    <name evidence="9" type="primary">LOC107226108</name>
</gene>
<dbReference type="PROSITE" id="PS50940">
    <property type="entry name" value="CHIT_BIND_II"/>
    <property type="match status" value="3"/>
</dbReference>
<evidence type="ECO:0000256" key="3">
    <source>
        <dbReference type="ARBA" id="ARBA00022737"/>
    </source>
</evidence>
<reference evidence="9" key="1">
    <citation type="submission" date="2025-08" db="UniProtKB">
        <authorList>
            <consortium name="RefSeq"/>
        </authorList>
    </citation>
    <scope>IDENTIFICATION</scope>
    <source>
        <tissue evidence="9">Thorax and Abdomen</tissue>
    </source>
</reference>
<proteinExistence type="predicted"/>
<dbReference type="PANTHER" id="PTHR23301">
    <property type="entry name" value="CHITIN BINDING PERITROPHIN-A"/>
    <property type="match status" value="1"/>
</dbReference>
<keyword evidence="4" id="KW-1015">Disulfide bond</keyword>
<dbReference type="RefSeq" id="XP_015522290.1">
    <property type="nucleotide sequence ID" value="XM_015666804.2"/>
</dbReference>
<dbReference type="InterPro" id="IPR051940">
    <property type="entry name" value="Chitin_bind-dev_reg"/>
</dbReference>
<keyword evidence="1" id="KW-0147">Chitin-binding</keyword>